<reference evidence="1 2" key="1">
    <citation type="submission" date="2024-01" db="EMBL/GenBank/DDBJ databases">
        <title>Multi-omics insights into the function and evolution of sodium benzoate biodegradation pathways in Benzoatithermus flavus gen. nov., sp. nov. from hot spring.</title>
        <authorList>
            <person name="Hu C.-J."/>
            <person name="Li W.-J."/>
        </authorList>
    </citation>
    <scope>NUCLEOTIDE SEQUENCE [LARGE SCALE GENOMIC DNA]</scope>
    <source>
        <strain evidence="1 2">SYSU G07066</strain>
    </source>
</reference>
<dbReference type="RefSeq" id="WP_418157737.1">
    <property type="nucleotide sequence ID" value="NZ_JBBLZC010000001.1"/>
</dbReference>
<comment type="caution">
    <text evidence="1">The sequence shown here is derived from an EMBL/GenBank/DDBJ whole genome shotgun (WGS) entry which is preliminary data.</text>
</comment>
<proteinExistence type="predicted"/>
<organism evidence="1 2">
    <name type="scientific">Benzoatithermus flavus</name>
    <dbReference type="NCBI Taxonomy" id="3108223"/>
    <lineage>
        <taxon>Bacteria</taxon>
        <taxon>Pseudomonadati</taxon>
        <taxon>Pseudomonadota</taxon>
        <taxon>Alphaproteobacteria</taxon>
        <taxon>Geminicoccales</taxon>
        <taxon>Geminicoccaceae</taxon>
        <taxon>Benzoatithermus</taxon>
    </lineage>
</organism>
<sequence length="297" mass="33044">MQTPLVFLQGPWKLSMGLNALDPADWLWLDERFSAETAARAALVAERAQEVHAMLPEAEPAARELLALVLDHLVRYAPERAPASLPPDLPPLVALATLAQEDFCLMQKRTDGRYALTGAILCFPSHWHLHEKLGRPMAEIHAPVPGFGARLGGAADRFMASIQPDRPVWRANWTLVESPELFHPHPREPIPDLSAENVGSRLWLRVERQTLRRLPETRAVVFTIRTLVEPLAEVVHRPGVAAAMAARIREMDDAMAAYKGLPAFRGPLLAWLDRLAEEPRHALAQEQPALGRQHGTP</sequence>
<dbReference type="Pfam" id="PF11927">
    <property type="entry name" value="HODM_asu-like"/>
    <property type="match status" value="1"/>
</dbReference>
<evidence type="ECO:0000313" key="1">
    <source>
        <dbReference type="EMBL" id="MEK0081896.1"/>
    </source>
</evidence>
<dbReference type="Proteomes" id="UP001375743">
    <property type="component" value="Unassembled WGS sequence"/>
</dbReference>
<evidence type="ECO:0000313" key="2">
    <source>
        <dbReference type="Proteomes" id="UP001375743"/>
    </source>
</evidence>
<keyword evidence="2" id="KW-1185">Reference proteome</keyword>
<dbReference type="InterPro" id="IPR021848">
    <property type="entry name" value="HODM_asu-like"/>
</dbReference>
<protein>
    <submittedName>
        <fullName evidence="1">DUF3445 domain-containing protein</fullName>
    </submittedName>
</protein>
<gene>
    <name evidence="1" type="ORF">U1T56_01940</name>
</gene>
<accession>A0ABU8XLH7</accession>
<name>A0ABU8XLH7_9PROT</name>
<dbReference type="EMBL" id="JBBLZC010000001">
    <property type="protein sequence ID" value="MEK0081896.1"/>
    <property type="molecule type" value="Genomic_DNA"/>
</dbReference>